<organism evidence="1 2">
    <name type="scientific">Crocosphaera watsonii WH 0402</name>
    <dbReference type="NCBI Taxonomy" id="1284629"/>
    <lineage>
        <taxon>Bacteria</taxon>
        <taxon>Bacillati</taxon>
        <taxon>Cyanobacteriota</taxon>
        <taxon>Cyanophyceae</taxon>
        <taxon>Oscillatoriophycideae</taxon>
        <taxon>Chroococcales</taxon>
        <taxon>Aphanothecaceae</taxon>
        <taxon>Crocosphaera</taxon>
    </lineage>
</organism>
<dbReference type="EMBL" id="CAQN01000116">
    <property type="protein sequence ID" value="CCQ65127.1"/>
    <property type="molecule type" value="Genomic_DNA"/>
</dbReference>
<evidence type="ECO:0000313" key="1">
    <source>
        <dbReference type="EMBL" id="CCQ65127.1"/>
    </source>
</evidence>
<dbReference type="AlphaFoldDB" id="T2JKU4"/>
<sequence>MTQKLEKKSFKEIITNDPTVIYFRLTCSRYPYKTKVSQSQESQEVQRLS</sequence>
<dbReference type="Proteomes" id="UP000018130">
    <property type="component" value="Unassembled WGS sequence"/>
</dbReference>
<name>T2JKU4_CROWT</name>
<accession>T2JKU4</accession>
<proteinExistence type="predicted"/>
<reference evidence="1 2" key="1">
    <citation type="submission" date="2013-01" db="EMBL/GenBank/DDBJ databases">
        <authorList>
            <person name="Bench S."/>
        </authorList>
    </citation>
    <scope>NUCLEOTIDE SEQUENCE [LARGE SCALE GENOMIC DNA]</scope>
    <source>
        <strain evidence="1 2">WH 0402</strain>
    </source>
</reference>
<comment type="caution">
    <text evidence="1">The sequence shown here is derived from an EMBL/GenBank/DDBJ whole genome shotgun (WGS) entry which is preliminary data.</text>
</comment>
<evidence type="ECO:0000313" key="2">
    <source>
        <dbReference type="Proteomes" id="UP000018130"/>
    </source>
</evidence>
<gene>
    <name evidence="1" type="ORF">CWATWH0402_1006</name>
</gene>
<protein>
    <submittedName>
        <fullName evidence="1">Uncharacterized protein</fullName>
    </submittedName>
</protein>
<reference evidence="1 2" key="2">
    <citation type="submission" date="2013-09" db="EMBL/GenBank/DDBJ databases">
        <title>Whole genome comparison of six Crocosphaera watsonii strains with differing phenotypes.</title>
        <authorList>
            <person name="Bench S.R."/>
            <person name="Heller P."/>
            <person name="Frank I."/>
            <person name="Arciniega M."/>
            <person name="Shilova I.N."/>
            <person name="Zehr J.P."/>
        </authorList>
    </citation>
    <scope>NUCLEOTIDE SEQUENCE [LARGE SCALE GENOMIC DNA]</scope>
    <source>
        <strain evidence="1 2">WH 0402</strain>
    </source>
</reference>